<feature type="non-terminal residue" evidence="2">
    <location>
        <position position="146"/>
    </location>
</feature>
<protein>
    <submittedName>
        <fullName evidence="2">Uncharacterized protein</fullName>
    </submittedName>
</protein>
<sequence length="146" mass="16089">MDKLWAGPSQFGGAPWDGIMEDFRENWDVQSEKNTMNKREFSGREGILPQSPTEFDHDTLINQNKLLPEARTGLDVTWEGNSNAWSAALGAMGGAGTVLVIAALLFLFKRPKKQEMPVLAPMDIGQNSTSVVKCELVDFTCPSRTS</sequence>
<name>A0A8J9VS78_9NEOP</name>
<evidence type="ECO:0000313" key="2">
    <source>
        <dbReference type="EMBL" id="CAH0717357.1"/>
    </source>
</evidence>
<keyword evidence="1" id="KW-0812">Transmembrane</keyword>
<keyword evidence="1" id="KW-0472">Membrane</keyword>
<dbReference type="AlphaFoldDB" id="A0A8J9VS78"/>
<gene>
    <name evidence="2" type="ORF">BINO364_LOCUS3970</name>
</gene>
<proteinExistence type="predicted"/>
<dbReference type="Proteomes" id="UP000838878">
    <property type="component" value="Chromosome 12"/>
</dbReference>
<keyword evidence="3" id="KW-1185">Reference proteome</keyword>
<feature type="transmembrane region" description="Helical" evidence="1">
    <location>
        <begin position="84"/>
        <end position="108"/>
    </location>
</feature>
<accession>A0A8J9VS78</accession>
<organism evidence="2 3">
    <name type="scientific">Brenthis ino</name>
    <name type="common">lesser marbled fritillary</name>
    <dbReference type="NCBI Taxonomy" id="405034"/>
    <lineage>
        <taxon>Eukaryota</taxon>
        <taxon>Metazoa</taxon>
        <taxon>Ecdysozoa</taxon>
        <taxon>Arthropoda</taxon>
        <taxon>Hexapoda</taxon>
        <taxon>Insecta</taxon>
        <taxon>Pterygota</taxon>
        <taxon>Neoptera</taxon>
        <taxon>Endopterygota</taxon>
        <taxon>Lepidoptera</taxon>
        <taxon>Glossata</taxon>
        <taxon>Ditrysia</taxon>
        <taxon>Papilionoidea</taxon>
        <taxon>Nymphalidae</taxon>
        <taxon>Heliconiinae</taxon>
        <taxon>Argynnini</taxon>
        <taxon>Brenthis</taxon>
    </lineage>
</organism>
<reference evidence="2" key="1">
    <citation type="submission" date="2021-12" db="EMBL/GenBank/DDBJ databases">
        <authorList>
            <person name="Martin H S."/>
        </authorList>
    </citation>
    <scope>NUCLEOTIDE SEQUENCE</scope>
</reference>
<dbReference type="EMBL" id="OV170232">
    <property type="protein sequence ID" value="CAH0717357.1"/>
    <property type="molecule type" value="Genomic_DNA"/>
</dbReference>
<keyword evidence="1" id="KW-1133">Transmembrane helix</keyword>
<evidence type="ECO:0000256" key="1">
    <source>
        <dbReference type="SAM" id="Phobius"/>
    </source>
</evidence>
<evidence type="ECO:0000313" key="3">
    <source>
        <dbReference type="Proteomes" id="UP000838878"/>
    </source>
</evidence>
<dbReference type="OrthoDB" id="7440594at2759"/>